<accession>A0A2P5HW36</accession>
<sequence length="756" mass="83590">MPGSTSWDGAVSATEYPVHHGVWTNWSRGRIMGATLTLSRTDGNYLLTFTALFITLVSARFWSILCFIVHKKLSTPQPRDALHHQRQAILRNSASALSSLWTLCQLVWAWRRTAERPLFRTIPVIIAAILCTTAFTLAGGFSSQLSTAISNEVLLDGSRCGIVDESGIGSGLAVVAYGANLLFNAANYAQQCYSVNTSRAFDCTKFVQPALGSNVNRDAPCPFDNRICRSNDSNIYLDTGLIDASKFLGINSPASHRILFRSTLQCAPLETQNYSHNITLPSGNFTRYYYGTSPTFEEQDFTYQAPGLMSQYPNTSEDHTKRRGKSLQVSQIHAYHVNGTFEDRSSDFIPIPELSRDDGDLMTAFLVGNGVRYTEKTIDPWYRGTVPSDTWRFTADSDKASQKSYTPEEAASPLGCLQQYQICNVDASHCGPLKGFYDYQEQSASVFNISQEAMSQDGFVENNPLGQRFQWFVGAAAYGGSMDMSSTLSQLGAFSLSSQTAMKGGLMAPLLENQWQLDVERWWATGLASMQAAMVNVAVGPLEKDLEPYTIRPPSSHIKDSFCNSQILSTTSTSFSLFGIYFTYVVGTIIIAMSYLLEPIQNLLHRRKKTDDYARLEWATPESLQLQRAAYQGIGSGTWTGHFDAIPVTKPKEYLSDLPRTYENEVTSSCIIQAKLGVEKVKPATMPHPHAAKASNDTNVQVTREQNRNFANGTEQTISTALPDNTRQSAELPRPEDAGMPRPPPLAATLPPREQD</sequence>
<keyword evidence="2" id="KW-0812">Transmembrane</keyword>
<name>A0A2P5HW36_DIAHE</name>
<evidence type="ECO:0000313" key="4">
    <source>
        <dbReference type="Proteomes" id="UP000094444"/>
    </source>
</evidence>
<gene>
    <name evidence="3" type="ORF">DHEL01_v207137</name>
</gene>
<feature type="transmembrane region" description="Helical" evidence="2">
    <location>
        <begin position="575"/>
        <end position="597"/>
    </location>
</feature>
<keyword evidence="2" id="KW-1133">Transmembrane helix</keyword>
<dbReference type="InParanoid" id="A0A2P5HW36"/>
<feature type="region of interest" description="Disordered" evidence="1">
    <location>
        <begin position="708"/>
        <end position="756"/>
    </location>
</feature>
<comment type="caution">
    <text evidence="3">The sequence shown here is derived from an EMBL/GenBank/DDBJ whole genome shotgun (WGS) entry which is preliminary data.</text>
</comment>
<feature type="compositionally biased region" description="Low complexity" evidence="1">
    <location>
        <begin position="747"/>
        <end position="756"/>
    </location>
</feature>
<feature type="transmembrane region" description="Helical" evidence="2">
    <location>
        <begin position="118"/>
        <end position="141"/>
    </location>
</feature>
<dbReference type="OrthoDB" id="3540210at2759"/>
<evidence type="ECO:0000313" key="3">
    <source>
        <dbReference type="EMBL" id="POS74473.1"/>
    </source>
</evidence>
<keyword evidence="2" id="KW-0472">Membrane</keyword>
<organism evidence="3 4">
    <name type="scientific">Diaporthe helianthi</name>
    <dbReference type="NCBI Taxonomy" id="158607"/>
    <lineage>
        <taxon>Eukaryota</taxon>
        <taxon>Fungi</taxon>
        <taxon>Dikarya</taxon>
        <taxon>Ascomycota</taxon>
        <taxon>Pezizomycotina</taxon>
        <taxon>Sordariomycetes</taxon>
        <taxon>Sordariomycetidae</taxon>
        <taxon>Diaporthales</taxon>
        <taxon>Diaporthaceae</taxon>
        <taxon>Diaporthe</taxon>
    </lineage>
</organism>
<dbReference type="EMBL" id="MAVT02000624">
    <property type="protein sequence ID" value="POS74473.1"/>
    <property type="molecule type" value="Genomic_DNA"/>
</dbReference>
<feature type="transmembrane region" description="Helical" evidence="2">
    <location>
        <begin position="45"/>
        <end position="69"/>
    </location>
</feature>
<proteinExistence type="predicted"/>
<evidence type="ECO:0000256" key="1">
    <source>
        <dbReference type="SAM" id="MobiDB-lite"/>
    </source>
</evidence>
<dbReference type="Proteomes" id="UP000094444">
    <property type="component" value="Unassembled WGS sequence"/>
</dbReference>
<protein>
    <submittedName>
        <fullName evidence="3">Uncharacterized protein</fullName>
    </submittedName>
</protein>
<dbReference type="AlphaFoldDB" id="A0A2P5HW36"/>
<keyword evidence="4" id="KW-1185">Reference proteome</keyword>
<feature type="compositionally biased region" description="Polar residues" evidence="1">
    <location>
        <begin position="708"/>
        <end position="729"/>
    </location>
</feature>
<reference evidence="3" key="1">
    <citation type="submission" date="2017-09" db="EMBL/GenBank/DDBJ databases">
        <title>Polyketide synthases of a Diaporthe helianthi virulent isolate.</title>
        <authorList>
            <person name="Baroncelli R."/>
        </authorList>
    </citation>
    <scope>NUCLEOTIDE SEQUENCE [LARGE SCALE GENOMIC DNA]</scope>
    <source>
        <strain evidence="3">7/96</strain>
    </source>
</reference>
<evidence type="ECO:0000256" key="2">
    <source>
        <dbReference type="SAM" id="Phobius"/>
    </source>
</evidence>